<dbReference type="Proteomes" id="UP001158576">
    <property type="component" value="Chromosome 2"/>
</dbReference>
<reference evidence="1 2" key="1">
    <citation type="submission" date="2021-04" db="EMBL/GenBank/DDBJ databases">
        <authorList>
            <person name="Bliznina A."/>
        </authorList>
    </citation>
    <scope>NUCLEOTIDE SEQUENCE [LARGE SCALE GENOMIC DNA]</scope>
</reference>
<evidence type="ECO:0000313" key="1">
    <source>
        <dbReference type="EMBL" id="CAG5113464.1"/>
    </source>
</evidence>
<evidence type="ECO:0000313" key="2">
    <source>
        <dbReference type="Proteomes" id="UP001158576"/>
    </source>
</evidence>
<protein>
    <submittedName>
        <fullName evidence="1">Oidioi.mRNA.OKI2018_I69.chr2.g7571.t1.cds</fullName>
    </submittedName>
</protein>
<dbReference type="EMBL" id="OU015567">
    <property type="protein sequence ID" value="CAG5113464.1"/>
    <property type="molecule type" value="Genomic_DNA"/>
</dbReference>
<proteinExistence type="predicted"/>
<name>A0ABN7TCI4_OIKDI</name>
<accession>A0ABN7TCI4</accession>
<sequence length="95" mass="10873">MLLFTALVIGAFAAENDYGIHMGEFTEPICKKDWCTTTSLVTDMWCKELGGKNCEYTCQILFSLVSDEVETECEDKPIELGKRKWSQNEFFYAPI</sequence>
<keyword evidence="2" id="KW-1185">Reference proteome</keyword>
<gene>
    <name evidence="1" type="ORF">OKIOD_LOCUS16336</name>
</gene>
<organism evidence="1 2">
    <name type="scientific">Oikopleura dioica</name>
    <name type="common">Tunicate</name>
    <dbReference type="NCBI Taxonomy" id="34765"/>
    <lineage>
        <taxon>Eukaryota</taxon>
        <taxon>Metazoa</taxon>
        <taxon>Chordata</taxon>
        <taxon>Tunicata</taxon>
        <taxon>Appendicularia</taxon>
        <taxon>Copelata</taxon>
        <taxon>Oikopleuridae</taxon>
        <taxon>Oikopleura</taxon>
    </lineage>
</organism>